<feature type="region of interest" description="Disordered" evidence="1">
    <location>
        <begin position="210"/>
        <end position="239"/>
    </location>
</feature>
<comment type="caution">
    <text evidence="2">The sequence shown here is derived from an EMBL/GenBank/DDBJ whole genome shotgun (WGS) entry which is preliminary data.</text>
</comment>
<feature type="compositionally biased region" description="Low complexity" evidence="1">
    <location>
        <begin position="256"/>
        <end position="266"/>
    </location>
</feature>
<feature type="compositionally biased region" description="Basic and acidic residues" evidence="1">
    <location>
        <begin position="86"/>
        <end position="105"/>
    </location>
</feature>
<protein>
    <submittedName>
        <fullName evidence="2">Uncharacterized protein</fullName>
    </submittedName>
</protein>
<reference evidence="2" key="1">
    <citation type="submission" date="2020-07" db="EMBL/GenBank/DDBJ databases">
        <title>The High-quality genome of the commercially important snow crab, Chionoecetes opilio.</title>
        <authorList>
            <person name="Jeong J.-H."/>
            <person name="Ryu S."/>
        </authorList>
    </citation>
    <scope>NUCLEOTIDE SEQUENCE</scope>
    <source>
        <strain evidence="2">MADBK_172401_WGS</strain>
        <tissue evidence="2">Digestive gland</tissue>
    </source>
</reference>
<organism evidence="2 3">
    <name type="scientific">Chionoecetes opilio</name>
    <name type="common">Atlantic snow crab</name>
    <name type="synonym">Cancer opilio</name>
    <dbReference type="NCBI Taxonomy" id="41210"/>
    <lineage>
        <taxon>Eukaryota</taxon>
        <taxon>Metazoa</taxon>
        <taxon>Ecdysozoa</taxon>
        <taxon>Arthropoda</taxon>
        <taxon>Crustacea</taxon>
        <taxon>Multicrustacea</taxon>
        <taxon>Malacostraca</taxon>
        <taxon>Eumalacostraca</taxon>
        <taxon>Eucarida</taxon>
        <taxon>Decapoda</taxon>
        <taxon>Pleocyemata</taxon>
        <taxon>Brachyura</taxon>
        <taxon>Eubrachyura</taxon>
        <taxon>Majoidea</taxon>
        <taxon>Majidae</taxon>
        <taxon>Chionoecetes</taxon>
    </lineage>
</organism>
<feature type="compositionally biased region" description="Low complexity" evidence="1">
    <location>
        <begin position="32"/>
        <end position="48"/>
    </location>
</feature>
<dbReference type="Proteomes" id="UP000770661">
    <property type="component" value="Unassembled WGS sequence"/>
</dbReference>
<dbReference type="AlphaFoldDB" id="A0A8J4YC34"/>
<keyword evidence="3" id="KW-1185">Reference proteome</keyword>
<feature type="region of interest" description="Disordered" evidence="1">
    <location>
        <begin position="256"/>
        <end position="281"/>
    </location>
</feature>
<sequence length="281" mass="30726">MKAKKKNDSSVTADDSGRGPMARRCQTPDPGRPGSSVSVSSGITPVTSNPAKAKKTTQQKIASYTYVDKMTDTQTHSSRFGRRSGSARERSIREGSSSRRADQRHPCTRLSSFPTHTPAYTPPSHTHTPVHTRSFPQTPRPGHTTPSSHTASFPPHTPGHTPSFRTHTPGHTRPLSHTHASPSHTHAGHTGQTPPSHTHAYIHASFLTHKGRPAHPHASSHTRLHTDHPSHTHSCTHASSHTHAFIHRLLPTHTPRLHTLLPSPHTGRLHHASFSPHTHQS</sequence>
<accession>A0A8J4YC34</accession>
<feature type="compositionally biased region" description="Low complexity" evidence="1">
    <location>
        <begin position="122"/>
        <end position="132"/>
    </location>
</feature>
<proteinExistence type="predicted"/>
<name>A0A8J4YC34_CHIOP</name>
<gene>
    <name evidence="2" type="ORF">GWK47_040381</name>
</gene>
<feature type="compositionally biased region" description="Low complexity" evidence="1">
    <location>
        <begin position="177"/>
        <end position="190"/>
    </location>
</feature>
<evidence type="ECO:0000313" key="3">
    <source>
        <dbReference type="Proteomes" id="UP000770661"/>
    </source>
</evidence>
<feature type="compositionally biased region" description="Basic residues" evidence="1">
    <location>
        <begin position="210"/>
        <end position="223"/>
    </location>
</feature>
<dbReference type="EMBL" id="JACEEZ010006771">
    <property type="protein sequence ID" value="KAG0724542.1"/>
    <property type="molecule type" value="Genomic_DNA"/>
</dbReference>
<evidence type="ECO:0000313" key="2">
    <source>
        <dbReference type="EMBL" id="KAG0724542.1"/>
    </source>
</evidence>
<evidence type="ECO:0000256" key="1">
    <source>
        <dbReference type="SAM" id="MobiDB-lite"/>
    </source>
</evidence>
<feature type="region of interest" description="Disordered" evidence="1">
    <location>
        <begin position="1"/>
        <end position="198"/>
    </location>
</feature>